<comment type="caution">
    <text evidence="2">The sequence shown here is derived from an EMBL/GenBank/DDBJ whole genome shotgun (WGS) entry which is preliminary data.</text>
</comment>
<dbReference type="PANTHER" id="PTHR37529:SF1">
    <property type="entry name" value="TRANSPOSASE INSG FOR INSERTION SEQUENCE ELEMENT IS4-RELATED"/>
    <property type="match status" value="1"/>
</dbReference>
<dbReference type="EMBL" id="QJSY01000005">
    <property type="protein sequence ID" value="PYE60065.1"/>
    <property type="molecule type" value="Genomic_DNA"/>
</dbReference>
<feature type="non-terminal residue" evidence="2">
    <location>
        <position position="128"/>
    </location>
</feature>
<organism evidence="2 3">
    <name type="scientific">Shewanella chilikensis</name>
    <dbReference type="NCBI Taxonomy" id="558541"/>
    <lineage>
        <taxon>Bacteria</taxon>
        <taxon>Pseudomonadati</taxon>
        <taxon>Pseudomonadota</taxon>
        <taxon>Gammaproteobacteria</taxon>
        <taxon>Alteromonadales</taxon>
        <taxon>Shewanellaceae</taxon>
        <taxon>Shewanella</taxon>
    </lineage>
</organism>
<name>A0ABX5PRE7_9GAMM</name>
<evidence type="ECO:0000259" key="1">
    <source>
        <dbReference type="Pfam" id="PF13006"/>
    </source>
</evidence>
<dbReference type="PANTHER" id="PTHR37529">
    <property type="entry name" value="TRANSPOSASE INSG FOR INSERTION SEQUENCE ELEMENT IS4-RELATED"/>
    <property type="match status" value="1"/>
</dbReference>
<accession>A0ABX5PRE7</accession>
<gene>
    <name evidence="2" type="ORF">C8J23_105142</name>
</gene>
<dbReference type="Proteomes" id="UP000247584">
    <property type="component" value="Unassembled WGS sequence"/>
</dbReference>
<reference evidence="2 3" key="1">
    <citation type="submission" date="2018-06" db="EMBL/GenBank/DDBJ databases">
        <title>Genomic Encyclopedia of Type Strains, Phase III (KMG-III): the genomes of soil and plant-associated and newly described type strains.</title>
        <authorList>
            <person name="Whitman W."/>
        </authorList>
    </citation>
    <scope>NUCLEOTIDE SEQUENCE [LARGE SCALE GENOMIC DNA]</scope>
    <source>
        <strain evidence="2 3">JC5</strain>
    </source>
</reference>
<evidence type="ECO:0000313" key="2">
    <source>
        <dbReference type="EMBL" id="PYE60065.1"/>
    </source>
</evidence>
<evidence type="ECO:0000313" key="3">
    <source>
        <dbReference type="Proteomes" id="UP000247584"/>
    </source>
</evidence>
<dbReference type="InterPro" id="IPR024473">
    <property type="entry name" value="Transposases_IS4_N"/>
</dbReference>
<proteinExistence type="predicted"/>
<feature type="domain" description="Transposase IS4 N-terminal" evidence="1">
    <location>
        <begin position="17"/>
        <end position="107"/>
    </location>
</feature>
<sequence>MQLSEALARTHINRLTEFTCLADVLEPELIQSCLDSHGVASLRRRKLPMDAMIWAVIGMALFRGESVRSLINKLDIVLPQEVDYVARSAVTQARKRLGSDVVRDVFKRSAKTWHERAEHPHWCGLNLY</sequence>
<keyword evidence="3" id="KW-1185">Reference proteome</keyword>
<protein>
    <submittedName>
        <fullName evidence="2">Transposase IS4-like protein</fullName>
    </submittedName>
</protein>
<dbReference type="Pfam" id="PF13006">
    <property type="entry name" value="Nterm_IS4"/>
    <property type="match status" value="1"/>
</dbReference>